<evidence type="ECO:0000313" key="3">
    <source>
        <dbReference type="Proteomes" id="UP000479710"/>
    </source>
</evidence>
<evidence type="ECO:0000313" key="2">
    <source>
        <dbReference type="EMBL" id="KAF0922624.1"/>
    </source>
</evidence>
<evidence type="ECO:0000256" key="1">
    <source>
        <dbReference type="SAM" id="MobiDB-lite"/>
    </source>
</evidence>
<keyword evidence="3" id="KW-1185">Reference proteome</keyword>
<gene>
    <name evidence="2" type="ORF">E2562_001033</name>
</gene>
<sequence length="104" mass="10820">MLIGLEEEIRPFRCYRAQPPKLSRALPLRTRDGMSGGGSAACKDSVQASGEPGQSFGLLEAEEEEQMGMAHTKCSLVAPSALAQGGVSGQAGKPALMARKSSSV</sequence>
<reference evidence="2 3" key="1">
    <citation type="submission" date="2019-11" db="EMBL/GenBank/DDBJ databases">
        <title>Whole genome sequence of Oryza granulata.</title>
        <authorList>
            <person name="Li W."/>
        </authorList>
    </citation>
    <scope>NUCLEOTIDE SEQUENCE [LARGE SCALE GENOMIC DNA]</scope>
    <source>
        <strain evidence="3">cv. Menghai</strain>
        <tissue evidence="2">Leaf</tissue>
    </source>
</reference>
<comment type="caution">
    <text evidence="2">The sequence shown here is derived from an EMBL/GenBank/DDBJ whole genome shotgun (WGS) entry which is preliminary data.</text>
</comment>
<organism evidence="2 3">
    <name type="scientific">Oryza meyeriana var. granulata</name>
    <dbReference type="NCBI Taxonomy" id="110450"/>
    <lineage>
        <taxon>Eukaryota</taxon>
        <taxon>Viridiplantae</taxon>
        <taxon>Streptophyta</taxon>
        <taxon>Embryophyta</taxon>
        <taxon>Tracheophyta</taxon>
        <taxon>Spermatophyta</taxon>
        <taxon>Magnoliopsida</taxon>
        <taxon>Liliopsida</taxon>
        <taxon>Poales</taxon>
        <taxon>Poaceae</taxon>
        <taxon>BOP clade</taxon>
        <taxon>Oryzoideae</taxon>
        <taxon>Oryzeae</taxon>
        <taxon>Oryzinae</taxon>
        <taxon>Oryza</taxon>
        <taxon>Oryza meyeriana</taxon>
    </lineage>
</organism>
<dbReference type="AlphaFoldDB" id="A0A6G1EDW1"/>
<dbReference type="Proteomes" id="UP000479710">
    <property type="component" value="Unassembled WGS sequence"/>
</dbReference>
<feature type="region of interest" description="Disordered" evidence="1">
    <location>
        <begin position="27"/>
        <end position="55"/>
    </location>
</feature>
<name>A0A6G1EDW1_9ORYZ</name>
<protein>
    <submittedName>
        <fullName evidence="2">Uncharacterized protein</fullName>
    </submittedName>
</protein>
<proteinExistence type="predicted"/>
<accession>A0A6G1EDW1</accession>
<dbReference type="EMBL" id="SPHZ02000003">
    <property type="protein sequence ID" value="KAF0922624.1"/>
    <property type="molecule type" value="Genomic_DNA"/>
</dbReference>